<evidence type="ECO:0000313" key="2">
    <source>
        <dbReference type="EMBL" id="CAE0441758.1"/>
    </source>
</evidence>
<dbReference type="EMBL" id="HBIN01015652">
    <property type="protein sequence ID" value="CAE0441758.1"/>
    <property type="molecule type" value="Transcribed_RNA"/>
</dbReference>
<reference evidence="2" key="1">
    <citation type="submission" date="2021-01" db="EMBL/GenBank/DDBJ databases">
        <authorList>
            <person name="Corre E."/>
            <person name="Pelletier E."/>
            <person name="Niang G."/>
            <person name="Scheremetjew M."/>
            <person name="Finn R."/>
            <person name="Kale V."/>
            <person name="Holt S."/>
            <person name="Cochrane G."/>
            <person name="Meng A."/>
            <person name="Brown T."/>
            <person name="Cohen L."/>
        </authorList>
    </citation>
    <scope>NUCLEOTIDE SEQUENCE</scope>
    <source>
        <strain evidence="2">GSBS06</strain>
    </source>
</reference>
<accession>A0A7S3PJY4</accession>
<feature type="compositionally biased region" description="Basic and acidic residues" evidence="1">
    <location>
        <begin position="113"/>
        <end position="122"/>
    </location>
</feature>
<feature type="compositionally biased region" description="Polar residues" evidence="1">
    <location>
        <begin position="125"/>
        <end position="139"/>
    </location>
</feature>
<sequence>MDVPKLLDKNLDVSAKEIAKRNKSSNRYIGVPISSSKNLGVSAKGQPKRSKSSKKSRVNATTNIEKSHSDRKPKESKNPKHTSTSNRNGRSTSTRLSNNSGRPTSTRVSNGELGHKREEKPKSPNWKQSTKAVQSTNLMGQVRSDVLGTPVEHIDNKVPKGKGHKVMRSMDYDV</sequence>
<feature type="compositionally biased region" description="Basic and acidic residues" evidence="1">
    <location>
        <begin position="65"/>
        <end position="78"/>
    </location>
</feature>
<proteinExistence type="predicted"/>
<feature type="region of interest" description="Disordered" evidence="1">
    <location>
        <begin position="19"/>
        <end position="174"/>
    </location>
</feature>
<feature type="compositionally biased region" description="Basic residues" evidence="1">
    <location>
        <begin position="46"/>
        <end position="57"/>
    </location>
</feature>
<gene>
    <name evidence="2" type="ORF">ASTO00021_LOCUS11879</name>
</gene>
<dbReference type="AlphaFoldDB" id="A0A7S3PJY4"/>
<protein>
    <submittedName>
        <fullName evidence="2">Uncharacterized protein</fullName>
    </submittedName>
</protein>
<feature type="compositionally biased region" description="Low complexity" evidence="1">
    <location>
        <begin position="82"/>
        <end position="102"/>
    </location>
</feature>
<name>A0A7S3PJY4_9STRA</name>
<evidence type="ECO:0000256" key="1">
    <source>
        <dbReference type="SAM" id="MobiDB-lite"/>
    </source>
</evidence>
<organism evidence="2">
    <name type="scientific">Aplanochytrium stocchinoi</name>
    <dbReference type="NCBI Taxonomy" id="215587"/>
    <lineage>
        <taxon>Eukaryota</taxon>
        <taxon>Sar</taxon>
        <taxon>Stramenopiles</taxon>
        <taxon>Bigyra</taxon>
        <taxon>Labyrinthulomycetes</taxon>
        <taxon>Thraustochytrida</taxon>
        <taxon>Thraustochytriidae</taxon>
        <taxon>Aplanochytrium</taxon>
    </lineage>
</organism>